<evidence type="ECO:0000256" key="6">
    <source>
        <dbReference type="ARBA" id="ARBA00022741"/>
    </source>
</evidence>
<dbReference type="InterPro" id="IPR039657">
    <property type="entry name" value="Dimethylallyltransferase"/>
</dbReference>
<evidence type="ECO:0000256" key="7">
    <source>
        <dbReference type="ARBA" id="ARBA00022840"/>
    </source>
</evidence>
<evidence type="ECO:0000256" key="4">
    <source>
        <dbReference type="ARBA" id="ARBA00022679"/>
    </source>
</evidence>
<accession>A0A644TSE4</accession>
<comment type="catalytic activity">
    <reaction evidence="9">
        <text>adenosine(37) in tRNA + dimethylallyl diphosphate = N(6)-dimethylallyladenosine(37) in tRNA + diphosphate</text>
        <dbReference type="Rhea" id="RHEA:26482"/>
        <dbReference type="Rhea" id="RHEA-COMP:10162"/>
        <dbReference type="Rhea" id="RHEA-COMP:10375"/>
        <dbReference type="ChEBI" id="CHEBI:33019"/>
        <dbReference type="ChEBI" id="CHEBI:57623"/>
        <dbReference type="ChEBI" id="CHEBI:74411"/>
        <dbReference type="ChEBI" id="CHEBI:74415"/>
        <dbReference type="EC" id="2.5.1.75"/>
    </reaction>
</comment>
<dbReference type="Pfam" id="PF01715">
    <property type="entry name" value="IPPT"/>
    <property type="match status" value="1"/>
</dbReference>
<keyword evidence="4 10" id="KW-0808">Transferase</keyword>
<proteinExistence type="inferred from homology"/>
<keyword evidence="7" id="KW-0067">ATP-binding</keyword>
<comment type="caution">
    <text evidence="10">The sequence shown here is derived from an EMBL/GenBank/DDBJ whole genome shotgun (WGS) entry which is preliminary data.</text>
</comment>
<comment type="similarity">
    <text evidence="2">Belongs to the IPP transferase family.</text>
</comment>
<dbReference type="GO" id="GO:0006400">
    <property type="term" value="P:tRNA modification"/>
    <property type="evidence" value="ECO:0007669"/>
    <property type="project" value="TreeGrafter"/>
</dbReference>
<sequence length="303" mass="35521">MMNVNNKKLIVLTGPTAVGKTKEAINLAKALNTEIISADSRQFYKELNIGVATPTEEELSEVKHHFIGHISIHNNYNVGLFEKDALDRIELLFKTYDTIVLTGGSGMYIDVVCNGMDSLPDVDIEIRNELNRVFKEEGISVLQEELREKDIEYYNIVDKKNHIRIIRALEVIRQTGKTFSFYRTNQKTQRDFQIFKFALQRERSELIERIDKRVDLMIESGLLEEAKEVYPYKNLSALNTVGYKELFKYFDNQISFQQAIEDIKTNTRRYAKRQMTWFRKDKEYIWLDAKNPINWKEVLDGKI</sequence>
<dbReference type="InterPro" id="IPR018022">
    <property type="entry name" value="IPT"/>
</dbReference>
<evidence type="ECO:0000256" key="8">
    <source>
        <dbReference type="ARBA" id="ARBA00022842"/>
    </source>
</evidence>
<comment type="cofactor">
    <cofactor evidence="1">
        <name>Mg(2+)</name>
        <dbReference type="ChEBI" id="CHEBI:18420"/>
    </cofactor>
</comment>
<evidence type="ECO:0000256" key="3">
    <source>
        <dbReference type="ARBA" id="ARBA00012665"/>
    </source>
</evidence>
<keyword evidence="6" id="KW-0547">Nucleotide-binding</keyword>
<evidence type="ECO:0000256" key="9">
    <source>
        <dbReference type="ARBA" id="ARBA00049563"/>
    </source>
</evidence>
<organism evidence="10">
    <name type="scientific">bioreactor metagenome</name>
    <dbReference type="NCBI Taxonomy" id="1076179"/>
    <lineage>
        <taxon>unclassified sequences</taxon>
        <taxon>metagenomes</taxon>
        <taxon>ecological metagenomes</taxon>
    </lineage>
</organism>
<dbReference type="HAMAP" id="MF_00185">
    <property type="entry name" value="IPP_trans"/>
    <property type="match status" value="1"/>
</dbReference>
<protein>
    <recommendedName>
        <fullName evidence="3">tRNA dimethylallyltransferase</fullName>
        <ecNumber evidence="3">2.5.1.75</ecNumber>
    </recommendedName>
</protein>
<keyword evidence="8" id="KW-0460">Magnesium</keyword>
<gene>
    <name evidence="10" type="primary">miaA_8</name>
    <name evidence="10" type="ORF">SDC9_15667</name>
</gene>
<dbReference type="Gene3D" id="3.40.50.300">
    <property type="entry name" value="P-loop containing nucleotide triphosphate hydrolases"/>
    <property type="match status" value="1"/>
</dbReference>
<evidence type="ECO:0000313" key="10">
    <source>
        <dbReference type="EMBL" id="MPL69916.1"/>
    </source>
</evidence>
<dbReference type="SUPFAM" id="SSF52540">
    <property type="entry name" value="P-loop containing nucleoside triphosphate hydrolases"/>
    <property type="match status" value="2"/>
</dbReference>
<keyword evidence="5" id="KW-0819">tRNA processing</keyword>
<dbReference type="NCBIfam" id="TIGR00174">
    <property type="entry name" value="miaA"/>
    <property type="match status" value="1"/>
</dbReference>
<evidence type="ECO:0000256" key="1">
    <source>
        <dbReference type="ARBA" id="ARBA00001946"/>
    </source>
</evidence>
<dbReference type="EC" id="2.5.1.75" evidence="3"/>
<dbReference type="AlphaFoldDB" id="A0A644TSE4"/>
<dbReference type="GO" id="GO:0052381">
    <property type="term" value="F:tRNA dimethylallyltransferase activity"/>
    <property type="evidence" value="ECO:0007669"/>
    <property type="project" value="UniProtKB-EC"/>
</dbReference>
<dbReference type="Gene3D" id="1.10.20.140">
    <property type="match status" value="1"/>
</dbReference>
<dbReference type="GO" id="GO:0005524">
    <property type="term" value="F:ATP binding"/>
    <property type="evidence" value="ECO:0007669"/>
    <property type="project" value="UniProtKB-KW"/>
</dbReference>
<dbReference type="InterPro" id="IPR027417">
    <property type="entry name" value="P-loop_NTPase"/>
</dbReference>
<evidence type="ECO:0000256" key="5">
    <source>
        <dbReference type="ARBA" id="ARBA00022694"/>
    </source>
</evidence>
<evidence type="ECO:0000256" key="2">
    <source>
        <dbReference type="ARBA" id="ARBA00005842"/>
    </source>
</evidence>
<dbReference type="EMBL" id="VSSQ01000050">
    <property type="protein sequence ID" value="MPL69916.1"/>
    <property type="molecule type" value="Genomic_DNA"/>
</dbReference>
<reference evidence="10" key="1">
    <citation type="submission" date="2019-08" db="EMBL/GenBank/DDBJ databases">
        <authorList>
            <person name="Kucharzyk K."/>
            <person name="Murdoch R.W."/>
            <person name="Higgins S."/>
            <person name="Loffler F."/>
        </authorList>
    </citation>
    <scope>NUCLEOTIDE SEQUENCE</scope>
</reference>
<dbReference type="PANTHER" id="PTHR11088:SF60">
    <property type="entry name" value="TRNA DIMETHYLALLYLTRANSFERASE"/>
    <property type="match status" value="1"/>
</dbReference>
<dbReference type="PANTHER" id="PTHR11088">
    <property type="entry name" value="TRNA DIMETHYLALLYLTRANSFERASE"/>
    <property type="match status" value="1"/>
</dbReference>
<name>A0A644TSE4_9ZZZZ</name>